<organism evidence="1 2">
    <name type="scientific">Kaistella treverensis</name>
    <dbReference type="NCBI Taxonomy" id="631455"/>
    <lineage>
        <taxon>Bacteria</taxon>
        <taxon>Pseudomonadati</taxon>
        <taxon>Bacteroidota</taxon>
        <taxon>Flavobacteriia</taxon>
        <taxon>Flavobacteriales</taxon>
        <taxon>Weeksellaceae</taxon>
        <taxon>Chryseobacterium group</taxon>
        <taxon>Kaistella</taxon>
    </lineage>
</organism>
<sequence length="140" mass="15800">MNYTIVGLFPSPENIKDVAEGLEKSGIKNQNYLIYKSAAKHTAGARGNFWKKLLGTAEREVSASNDNLITSVEVRNEEEFANVQDSFKKNKAVKIYEFKDMTIEEAKDLNNIKKMVEMRAKSQIYAMPEMSVSANSINEL</sequence>
<accession>A0A1I3KP01</accession>
<gene>
    <name evidence="1" type="ORF">SAMN05421638_0922</name>
</gene>
<name>A0A1I3KP01_9FLAO</name>
<protein>
    <submittedName>
        <fullName evidence="1">Uncharacterized protein</fullName>
    </submittedName>
</protein>
<dbReference type="Proteomes" id="UP000242560">
    <property type="component" value="Unassembled WGS sequence"/>
</dbReference>
<reference evidence="2" key="1">
    <citation type="submission" date="2016-10" db="EMBL/GenBank/DDBJ databases">
        <authorList>
            <person name="Varghese N."/>
            <person name="Submissions S."/>
        </authorList>
    </citation>
    <scope>NUCLEOTIDE SEQUENCE [LARGE SCALE GENOMIC DNA]</scope>
    <source>
        <strain evidence="2">DSM 22251</strain>
    </source>
</reference>
<dbReference type="AlphaFoldDB" id="A0A1I3KP01"/>
<proteinExistence type="predicted"/>
<dbReference type="EMBL" id="FORQ01000001">
    <property type="protein sequence ID" value="SFI74243.1"/>
    <property type="molecule type" value="Genomic_DNA"/>
</dbReference>
<keyword evidence="2" id="KW-1185">Reference proteome</keyword>
<evidence type="ECO:0000313" key="1">
    <source>
        <dbReference type="EMBL" id="SFI74243.1"/>
    </source>
</evidence>
<evidence type="ECO:0000313" key="2">
    <source>
        <dbReference type="Proteomes" id="UP000242560"/>
    </source>
</evidence>
<dbReference type="RefSeq" id="WP_089819020.1">
    <property type="nucleotide sequence ID" value="NZ_FORQ01000001.1"/>
</dbReference>